<reference evidence="3" key="1">
    <citation type="submission" date="2017-09" db="EMBL/GenBank/DDBJ databases">
        <title>Depth-based differentiation of microbial function through sediment-hosted aquifers and enrichment of novel symbionts in the deep terrestrial subsurface.</title>
        <authorList>
            <person name="Probst A.J."/>
            <person name="Ladd B."/>
            <person name="Jarett J.K."/>
            <person name="Geller-Mcgrath D.E."/>
            <person name="Sieber C.M.K."/>
            <person name="Emerson J.B."/>
            <person name="Anantharaman K."/>
            <person name="Thomas B.C."/>
            <person name="Malmstrom R."/>
            <person name="Stieglmeier M."/>
            <person name="Klingl A."/>
            <person name="Woyke T."/>
            <person name="Ryan C.M."/>
            <person name="Banfield J.F."/>
        </authorList>
    </citation>
    <scope>NUCLEOTIDE SEQUENCE [LARGE SCALE GENOMIC DNA]</scope>
</reference>
<feature type="transmembrane region" description="Helical" evidence="1">
    <location>
        <begin position="21"/>
        <end position="46"/>
    </location>
</feature>
<gene>
    <name evidence="2" type="ORF">CO051_05790</name>
</gene>
<comment type="caution">
    <text evidence="2">The sequence shown here is derived from an EMBL/GenBank/DDBJ whole genome shotgun (WGS) entry which is preliminary data.</text>
</comment>
<protein>
    <submittedName>
        <fullName evidence="2">Uncharacterized protein</fullName>
    </submittedName>
</protein>
<dbReference type="AlphaFoldDB" id="A0A2M8EX23"/>
<feature type="transmembrane region" description="Helical" evidence="1">
    <location>
        <begin position="99"/>
        <end position="124"/>
    </location>
</feature>
<evidence type="ECO:0000313" key="2">
    <source>
        <dbReference type="EMBL" id="PJC30424.1"/>
    </source>
</evidence>
<evidence type="ECO:0000256" key="1">
    <source>
        <dbReference type="SAM" id="Phobius"/>
    </source>
</evidence>
<proteinExistence type="predicted"/>
<evidence type="ECO:0000313" key="3">
    <source>
        <dbReference type="Proteomes" id="UP000231383"/>
    </source>
</evidence>
<dbReference type="Proteomes" id="UP000231383">
    <property type="component" value="Unassembled WGS sequence"/>
</dbReference>
<keyword evidence="1" id="KW-0472">Membrane</keyword>
<dbReference type="EMBL" id="PFSC01000150">
    <property type="protein sequence ID" value="PJC30424.1"/>
    <property type="molecule type" value="Genomic_DNA"/>
</dbReference>
<keyword evidence="1" id="KW-1133">Transmembrane helix</keyword>
<accession>A0A2M8EX23</accession>
<feature type="transmembrane region" description="Helical" evidence="1">
    <location>
        <begin position="193"/>
        <end position="215"/>
    </location>
</feature>
<feature type="transmembrane region" description="Helical" evidence="1">
    <location>
        <begin position="136"/>
        <end position="159"/>
    </location>
</feature>
<feature type="transmembrane region" description="Helical" evidence="1">
    <location>
        <begin position="66"/>
        <end position="87"/>
    </location>
</feature>
<organism evidence="2 3">
    <name type="scientific">Candidatus Roizmanbacteria bacterium CG_4_9_14_0_2_um_filter_39_13</name>
    <dbReference type="NCBI Taxonomy" id="1974839"/>
    <lineage>
        <taxon>Bacteria</taxon>
        <taxon>Candidatus Roizmaniibacteriota</taxon>
    </lineage>
</organism>
<keyword evidence="1" id="KW-0812">Transmembrane</keyword>
<name>A0A2M8EX23_9BACT</name>
<sequence length="472" mass="52211">MKNSSPYKIVTNMFSIFESKIYTFIFLPALIVFIGLYAFFYGLYTIPLPTGVLGFFRMAEPTTFEIFYILFSASVSALIATITIYSVRTKLSAGINGTVTSLFGISTGIFGIVCPACLGINFLAFGNVFTAQVPFLVPYIFWVQVSGIVFLSVGLFFVAKNAYEKKCIMCAEDGKPIDIQKKSKVTRELDAKFIVLSFFVIALLIYQLTAIVGGISAKDGESIKEGTITTESGEEIVISDYIEIVTPKAGFKTNVRWGDIVAKMVKEGVLDPQKLEGILTKNYSQEMKPEWKAVLAGEDTTLSIDNDNAVFMMYVLWTLAKHNNNQILTGSPIASYFENYDIGVGRAGYGDVLLLSLTPEQQATAKKVAENAYRPCCGQSTVAPDCSHGFSALGLIQLMASQGYSEKEIFDTFIQFNSFWFPETYIKNALYFKATEGLDWKDVSKELVAGAEYSTLQGSYKAKNYLKEKFGI</sequence>